<evidence type="ECO:0000256" key="1">
    <source>
        <dbReference type="ARBA" id="ARBA00022723"/>
    </source>
</evidence>
<evidence type="ECO:0000313" key="4">
    <source>
        <dbReference type="Proteomes" id="UP000095143"/>
    </source>
</evidence>
<dbReference type="SUPFAM" id="SSF55008">
    <property type="entry name" value="HMA, heavy metal-associated domain"/>
    <property type="match status" value="1"/>
</dbReference>
<sequence length="65" mass="7080">MQVFKVQGMTCAHCVRAVTGAIQGQDPTAQVQIDLATGEVKVQSQLEAEQIVELIEEEGYTTTRT</sequence>
<dbReference type="PROSITE" id="PS50846">
    <property type="entry name" value="HMA_2"/>
    <property type="match status" value="1"/>
</dbReference>
<dbReference type="Gene3D" id="3.30.70.100">
    <property type="match status" value="1"/>
</dbReference>
<feature type="domain" description="HMA" evidence="2">
    <location>
        <begin position="1"/>
        <end position="63"/>
    </location>
</feature>
<dbReference type="PROSITE" id="PS01047">
    <property type="entry name" value="HMA_1"/>
    <property type="match status" value="1"/>
</dbReference>
<organism evidence="3 4">
    <name type="scientific">Pseudomonas graminis</name>
    <dbReference type="NCBI Taxonomy" id="158627"/>
    <lineage>
        <taxon>Bacteria</taxon>
        <taxon>Pseudomonadati</taxon>
        <taxon>Pseudomonadota</taxon>
        <taxon>Gammaproteobacteria</taxon>
        <taxon>Pseudomonadales</taxon>
        <taxon>Pseudomonadaceae</taxon>
        <taxon>Pseudomonas</taxon>
    </lineage>
</organism>
<accession>A0A1C2E9Z3</accession>
<dbReference type="EMBL" id="MDEN01000057">
    <property type="protein sequence ID" value="OCX23791.1"/>
    <property type="molecule type" value="Genomic_DNA"/>
</dbReference>
<dbReference type="InterPro" id="IPR006121">
    <property type="entry name" value="HMA_dom"/>
</dbReference>
<proteinExistence type="predicted"/>
<comment type="caution">
    <text evidence="3">The sequence shown here is derived from an EMBL/GenBank/DDBJ whole genome shotgun (WGS) entry which is preliminary data.</text>
</comment>
<dbReference type="Pfam" id="PF00403">
    <property type="entry name" value="HMA"/>
    <property type="match status" value="1"/>
</dbReference>
<dbReference type="RefSeq" id="WP_065987687.1">
    <property type="nucleotide sequence ID" value="NZ_MDEN01000057.1"/>
</dbReference>
<dbReference type="AlphaFoldDB" id="A0A1C2E9Z3"/>
<dbReference type="InterPro" id="IPR036163">
    <property type="entry name" value="HMA_dom_sf"/>
</dbReference>
<dbReference type="CDD" id="cd00371">
    <property type="entry name" value="HMA"/>
    <property type="match status" value="1"/>
</dbReference>
<dbReference type="OrthoDB" id="9814359at2"/>
<dbReference type="Proteomes" id="UP000095143">
    <property type="component" value="Unassembled WGS sequence"/>
</dbReference>
<reference evidence="3 4" key="1">
    <citation type="submission" date="2016-08" db="EMBL/GenBank/DDBJ databases">
        <title>Whole genome sequence of Pseudomonas graminis strain UASWS1507, a potential biological control agent for agriculture.</title>
        <authorList>
            <person name="Crovadore J."/>
            <person name="Calmin G."/>
            <person name="Chablais R."/>
            <person name="Cochard B."/>
            <person name="Lefort F."/>
        </authorList>
    </citation>
    <scope>NUCLEOTIDE SEQUENCE [LARGE SCALE GENOMIC DNA]</scope>
    <source>
        <strain evidence="3 4">UASWS1507</strain>
    </source>
</reference>
<dbReference type="InterPro" id="IPR017969">
    <property type="entry name" value="Heavy-metal-associated_CS"/>
</dbReference>
<keyword evidence="1" id="KW-0479">Metal-binding</keyword>
<protein>
    <submittedName>
        <fullName evidence="3">Copper resistance protein CopZ</fullName>
    </submittedName>
</protein>
<name>A0A1C2E9Z3_9PSED</name>
<evidence type="ECO:0000313" key="3">
    <source>
        <dbReference type="EMBL" id="OCX23791.1"/>
    </source>
</evidence>
<dbReference type="GO" id="GO:0046872">
    <property type="term" value="F:metal ion binding"/>
    <property type="evidence" value="ECO:0007669"/>
    <property type="project" value="UniProtKB-KW"/>
</dbReference>
<gene>
    <name evidence="3" type="ORF">BBI10_07230</name>
</gene>
<evidence type="ECO:0000259" key="2">
    <source>
        <dbReference type="PROSITE" id="PS50846"/>
    </source>
</evidence>